<evidence type="ECO:0000256" key="1">
    <source>
        <dbReference type="SAM" id="SignalP"/>
    </source>
</evidence>
<sequence>MKKTIIYLLFTVLIISCSSLKETETALNQGNYDQAIDIAVNKLIEGKTAKRNQEYIPLLKQAYMKAVAQDQILLQRWQLDNNPAVLESIYETYVGMDQRQDKIKPLLPLTLIKENETVDFDFENYNANIIASKNDLSDYLLINSKTALRTANTIEARSVYNDLIYLEKINPNFKDTRDLMKKALEKGTHYIMVNLKNQSQTVLPQLLEEELLNFSTYGINDQWTQYHNNEIVELDYDYDIDIIIDRIVMSPEQVSKKELHKERLVQDGYIYEYDANGNVKKDSLGNDIKRDKFVTIKASVVQNTQFKESNVNAVVQLIDNRTSQTVDRFPVASNFIFTYIYGSVYGDRRALDANYLETLNPRSVNFPTDEQMIYDTGEDLKYKIKQILNNLNYN</sequence>
<feature type="chain" id="PRO_5015608706" description="Lipoprotein" evidence="1">
    <location>
        <begin position="22"/>
        <end position="394"/>
    </location>
</feature>
<reference evidence="2 3" key="1">
    <citation type="submission" date="2018-02" db="EMBL/GenBank/DDBJ databases">
        <title>Genomic Encyclopedia of Archaeal and Bacterial Type Strains, Phase II (KMG-II): from individual species to whole genera.</title>
        <authorList>
            <person name="Goeker M."/>
        </authorList>
    </citation>
    <scope>NUCLEOTIDE SEQUENCE [LARGE SCALE GENOMIC DNA]</scope>
    <source>
        <strain evidence="2 3">DSM 16809</strain>
    </source>
</reference>
<evidence type="ECO:0000313" key="2">
    <source>
        <dbReference type="EMBL" id="PPK93227.1"/>
    </source>
</evidence>
<dbReference type="EMBL" id="PTJE01000007">
    <property type="protein sequence ID" value="PPK93227.1"/>
    <property type="molecule type" value="Genomic_DNA"/>
</dbReference>
<comment type="caution">
    <text evidence="2">The sequence shown here is derived from an EMBL/GenBank/DDBJ whole genome shotgun (WGS) entry which is preliminary data.</text>
</comment>
<feature type="signal peptide" evidence="1">
    <location>
        <begin position="1"/>
        <end position="21"/>
    </location>
</feature>
<keyword evidence="1" id="KW-0732">Signal</keyword>
<name>A0A2S6IGB4_9FLAO</name>
<dbReference type="OrthoDB" id="1489643at2"/>
<evidence type="ECO:0000313" key="3">
    <source>
        <dbReference type="Proteomes" id="UP000239002"/>
    </source>
</evidence>
<organism evidence="2 3">
    <name type="scientific">Nonlabens xylanidelens</name>
    <dbReference type="NCBI Taxonomy" id="191564"/>
    <lineage>
        <taxon>Bacteria</taxon>
        <taxon>Pseudomonadati</taxon>
        <taxon>Bacteroidota</taxon>
        <taxon>Flavobacteriia</taxon>
        <taxon>Flavobacteriales</taxon>
        <taxon>Flavobacteriaceae</taxon>
        <taxon>Nonlabens</taxon>
    </lineage>
</organism>
<keyword evidence="3" id="KW-1185">Reference proteome</keyword>
<proteinExistence type="predicted"/>
<dbReference type="Proteomes" id="UP000239002">
    <property type="component" value="Unassembled WGS sequence"/>
</dbReference>
<evidence type="ECO:0008006" key="4">
    <source>
        <dbReference type="Google" id="ProtNLM"/>
    </source>
</evidence>
<dbReference type="RefSeq" id="WP_104516184.1">
    <property type="nucleotide sequence ID" value="NZ_MQVW01000012.1"/>
</dbReference>
<dbReference type="AlphaFoldDB" id="A0A2S6IGB4"/>
<accession>A0A2S6IGB4</accession>
<protein>
    <recommendedName>
        <fullName evidence="4">Lipoprotein</fullName>
    </recommendedName>
</protein>
<gene>
    <name evidence="2" type="ORF">LY01_02512</name>
</gene>
<dbReference type="PROSITE" id="PS51257">
    <property type="entry name" value="PROKAR_LIPOPROTEIN"/>
    <property type="match status" value="1"/>
</dbReference>